<dbReference type="AlphaFoldDB" id="A0A2I0UV73"/>
<feature type="domain" description="HTH cro/C1-type" evidence="1">
    <location>
        <begin position="14"/>
        <end position="64"/>
    </location>
</feature>
<accession>A0A2I0UV73</accession>
<gene>
    <name evidence="2" type="ORF">CRI88_20480</name>
</gene>
<reference evidence="2 3" key="1">
    <citation type="submission" date="2017-10" db="EMBL/GenBank/DDBJ databases">
        <title>Draft genome of Lysinibacillus fusiformis strain Juneja, a laboratory-derived pathogen of Drosophila melanogaster.</title>
        <authorList>
            <person name="Smith B.R."/>
            <person name="Unckless R.L."/>
        </authorList>
    </citation>
    <scope>NUCLEOTIDE SEQUENCE [LARGE SCALE GENOMIC DNA]</scope>
    <source>
        <strain evidence="2 3">Juneja</strain>
    </source>
</reference>
<evidence type="ECO:0000259" key="1">
    <source>
        <dbReference type="PROSITE" id="PS50943"/>
    </source>
</evidence>
<organism evidence="2 3">
    <name type="scientific">Lysinibacillus fusiformis</name>
    <dbReference type="NCBI Taxonomy" id="28031"/>
    <lineage>
        <taxon>Bacteria</taxon>
        <taxon>Bacillati</taxon>
        <taxon>Bacillota</taxon>
        <taxon>Bacilli</taxon>
        <taxon>Bacillales</taxon>
        <taxon>Bacillaceae</taxon>
        <taxon>Lysinibacillus</taxon>
    </lineage>
</organism>
<dbReference type="SUPFAM" id="SSF47413">
    <property type="entry name" value="lambda repressor-like DNA-binding domains"/>
    <property type="match status" value="1"/>
</dbReference>
<dbReference type="PROSITE" id="PS50943">
    <property type="entry name" value="HTH_CROC1"/>
    <property type="match status" value="1"/>
</dbReference>
<dbReference type="Pfam" id="PF13443">
    <property type="entry name" value="HTH_26"/>
    <property type="match status" value="1"/>
</dbReference>
<dbReference type="CDD" id="cd00093">
    <property type="entry name" value="HTH_XRE"/>
    <property type="match status" value="1"/>
</dbReference>
<dbReference type="InterPro" id="IPR010982">
    <property type="entry name" value="Lambda_DNA-bd_dom_sf"/>
</dbReference>
<protein>
    <submittedName>
        <fullName evidence="2">Transcriptional regulator</fullName>
    </submittedName>
</protein>
<dbReference type="InterPro" id="IPR001387">
    <property type="entry name" value="Cro/C1-type_HTH"/>
</dbReference>
<dbReference type="EMBL" id="PDFK01000010">
    <property type="protein sequence ID" value="PKU49965.1"/>
    <property type="molecule type" value="Genomic_DNA"/>
</dbReference>
<evidence type="ECO:0000313" key="3">
    <source>
        <dbReference type="Proteomes" id="UP000234956"/>
    </source>
</evidence>
<dbReference type="GO" id="GO:0003677">
    <property type="term" value="F:DNA binding"/>
    <property type="evidence" value="ECO:0007669"/>
    <property type="project" value="InterPro"/>
</dbReference>
<sequence length="75" mass="8415">MKKVKIKLAGILYERSMTQAELAHLSGVRPNAISNLCRGYVDRLSIDHIEKISNALDLESISELIDFVDVDEEKA</sequence>
<comment type="caution">
    <text evidence="2">The sequence shown here is derived from an EMBL/GenBank/DDBJ whole genome shotgun (WGS) entry which is preliminary data.</text>
</comment>
<dbReference type="Proteomes" id="UP000234956">
    <property type="component" value="Unassembled WGS sequence"/>
</dbReference>
<name>A0A2I0UV73_9BACI</name>
<dbReference type="SMART" id="SM00530">
    <property type="entry name" value="HTH_XRE"/>
    <property type="match status" value="1"/>
</dbReference>
<evidence type="ECO:0000313" key="2">
    <source>
        <dbReference type="EMBL" id="PKU49965.1"/>
    </source>
</evidence>
<proteinExistence type="predicted"/>
<dbReference type="Gene3D" id="1.10.260.40">
    <property type="entry name" value="lambda repressor-like DNA-binding domains"/>
    <property type="match status" value="1"/>
</dbReference>
<dbReference type="RefSeq" id="WP_101967006.1">
    <property type="nucleotide sequence ID" value="NZ_PDFK01000010.1"/>
</dbReference>